<accession>X0Z2J0</accession>
<dbReference type="InterPro" id="IPR036414">
    <property type="entry name" value="YaeB_N_sf"/>
</dbReference>
<evidence type="ECO:0000256" key="1">
    <source>
        <dbReference type="ARBA" id="ARBA00022691"/>
    </source>
</evidence>
<evidence type="ECO:0000313" key="4">
    <source>
        <dbReference type="EMBL" id="GAG63174.1"/>
    </source>
</evidence>
<dbReference type="PANTHER" id="PTHR12818">
    <property type="entry name" value="TRNA (ADENINE(37)-N6)-METHYLTRANSFERASE"/>
    <property type="match status" value="1"/>
</dbReference>
<dbReference type="InterPro" id="IPR040372">
    <property type="entry name" value="YaeB-like"/>
</dbReference>
<dbReference type="AlphaFoldDB" id="X0Z2J0"/>
<name>X0Z2J0_9ZZZZ</name>
<evidence type="ECO:0000256" key="2">
    <source>
        <dbReference type="ARBA" id="ARBA00033753"/>
    </source>
</evidence>
<feature type="domain" description="TsaA-like" evidence="3">
    <location>
        <begin position="14"/>
        <end position="145"/>
    </location>
</feature>
<dbReference type="EMBL" id="BART01007769">
    <property type="protein sequence ID" value="GAG63174.1"/>
    <property type="molecule type" value="Genomic_DNA"/>
</dbReference>
<evidence type="ECO:0000259" key="3">
    <source>
        <dbReference type="PROSITE" id="PS51668"/>
    </source>
</evidence>
<dbReference type="PROSITE" id="PS51668">
    <property type="entry name" value="TSAA_2"/>
    <property type="match status" value="1"/>
</dbReference>
<protein>
    <recommendedName>
        <fullName evidence="3">TsaA-like domain-containing protein</fullName>
    </recommendedName>
</protein>
<dbReference type="SUPFAM" id="SSF118196">
    <property type="entry name" value="YaeB-like"/>
    <property type="match status" value="1"/>
</dbReference>
<dbReference type="Pfam" id="PF01980">
    <property type="entry name" value="TrmO_N"/>
    <property type="match status" value="1"/>
</dbReference>
<proteinExistence type="inferred from homology"/>
<keyword evidence="1" id="KW-0949">S-adenosyl-L-methionine</keyword>
<dbReference type="InterPro" id="IPR036413">
    <property type="entry name" value="YaeB-like_sf"/>
</dbReference>
<organism evidence="4">
    <name type="scientific">marine sediment metagenome</name>
    <dbReference type="NCBI Taxonomy" id="412755"/>
    <lineage>
        <taxon>unclassified sequences</taxon>
        <taxon>metagenomes</taxon>
        <taxon>ecological metagenomes</taxon>
    </lineage>
</organism>
<dbReference type="PANTHER" id="PTHR12818:SF0">
    <property type="entry name" value="TRNA (ADENINE(37)-N6)-METHYLTRANSFERASE"/>
    <property type="match status" value="1"/>
</dbReference>
<comment type="caution">
    <text evidence="4">The sequence shown here is derived from an EMBL/GenBank/DDBJ whole genome shotgun (WGS) entry which is preliminary data.</text>
</comment>
<dbReference type="InterPro" id="IPR023370">
    <property type="entry name" value="TrmO-like_N"/>
</dbReference>
<dbReference type="Gene3D" id="2.40.30.70">
    <property type="entry name" value="YaeB-like"/>
    <property type="match status" value="1"/>
</dbReference>
<reference evidence="4" key="1">
    <citation type="journal article" date="2014" name="Front. Microbiol.">
        <title>High frequency of phylogenetically diverse reductive dehalogenase-homologous genes in deep subseafloor sedimentary metagenomes.</title>
        <authorList>
            <person name="Kawai M."/>
            <person name="Futagami T."/>
            <person name="Toyoda A."/>
            <person name="Takaki Y."/>
            <person name="Nishi S."/>
            <person name="Hori S."/>
            <person name="Arai W."/>
            <person name="Tsubouchi T."/>
            <person name="Morono Y."/>
            <person name="Uchiyama I."/>
            <person name="Ito T."/>
            <person name="Fujiyama A."/>
            <person name="Inagaki F."/>
            <person name="Takami H."/>
        </authorList>
    </citation>
    <scope>NUCLEOTIDE SEQUENCE</scope>
    <source>
        <strain evidence="4">Expedition CK06-06</strain>
    </source>
</reference>
<dbReference type="NCBIfam" id="TIGR00104">
    <property type="entry name" value="tRNA_TsaA"/>
    <property type="match status" value="1"/>
</dbReference>
<sequence>MFYVVLEFMNKIIMHQIGIIHSPYREKNDIPIQGRFKDNAEAWVELKEKYVKGLKDLDKFSHAIILYYFHKSDKETIEGKPFLEEVEHGIFAIRSPNRPNHIGFSVVKIKHIKENKLYFTQVDMIDGTPVLDIKPYVKYFDSRENVVSGWLDKHFKNGKIPDKNLIR</sequence>
<gene>
    <name evidence="4" type="ORF">S01H4_17609</name>
</gene>
<comment type="similarity">
    <text evidence="2">Belongs to the tRNA methyltransferase O family.</text>
</comment>
<dbReference type="CDD" id="cd09281">
    <property type="entry name" value="UPF0066"/>
    <property type="match status" value="1"/>
</dbReference>